<keyword evidence="4" id="KW-1185">Reference proteome</keyword>
<dbReference type="Pfam" id="PF02410">
    <property type="entry name" value="RsfS"/>
    <property type="match status" value="1"/>
</dbReference>
<protein>
    <recommendedName>
        <fullName evidence="2">Ribosomal silencing factor RsfS</fullName>
    </recommendedName>
</protein>
<dbReference type="InterPro" id="IPR004394">
    <property type="entry name" value="Iojap/RsfS/C7orf30"/>
</dbReference>
<comment type="subunit">
    <text evidence="2">Interacts with ribosomal protein uL14 (rplN).</text>
</comment>
<name>I0EL48_HELC0</name>
<reference evidence="4" key="1">
    <citation type="submission" date="2012-04" db="EMBL/GenBank/DDBJ databases">
        <title>Complete genome sequence of Helicobacter cetorum strain MIT 00-7128.</title>
        <authorList>
            <person name="Kersulyte D."/>
            <person name="Berg D.E."/>
        </authorList>
    </citation>
    <scope>NUCLEOTIDE SEQUENCE [LARGE SCALE GENOMIC DNA]</scope>
    <source>
        <strain evidence="4">MIT 00-7128</strain>
    </source>
</reference>
<dbReference type="STRING" id="182217.HCW_01910"/>
<dbReference type="PANTHER" id="PTHR21043">
    <property type="entry name" value="IOJAP SUPERFAMILY ORTHOLOG"/>
    <property type="match status" value="1"/>
</dbReference>
<dbReference type="GO" id="GO:0043023">
    <property type="term" value="F:ribosomal large subunit binding"/>
    <property type="evidence" value="ECO:0007669"/>
    <property type="project" value="TreeGrafter"/>
</dbReference>
<dbReference type="GO" id="GO:0017148">
    <property type="term" value="P:negative regulation of translation"/>
    <property type="evidence" value="ECO:0007669"/>
    <property type="project" value="UniProtKB-UniRule"/>
</dbReference>
<dbReference type="GO" id="GO:0005737">
    <property type="term" value="C:cytoplasm"/>
    <property type="evidence" value="ECO:0007669"/>
    <property type="project" value="UniProtKB-SubCell"/>
</dbReference>
<dbReference type="NCBIfam" id="TIGR00090">
    <property type="entry name" value="rsfS_iojap_ybeB"/>
    <property type="match status" value="1"/>
</dbReference>
<dbReference type="HAMAP" id="MF_01477">
    <property type="entry name" value="Iojap_RsfS"/>
    <property type="match status" value="1"/>
</dbReference>
<gene>
    <name evidence="2" type="primary">rsfS</name>
    <name evidence="3" type="ordered locus">HCW_01910</name>
</gene>
<evidence type="ECO:0000256" key="2">
    <source>
        <dbReference type="HAMAP-Rule" id="MF_01477"/>
    </source>
</evidence>
<dbReference type="GO" id="GO:0042256">
    <property type="term" value="P:cytosolic ribosome assembly"/>
    <property type="evidence" value="ECO:0007669"/>
    <property type="project" value="UniProtKB-UniRule"/>
</dbReference>
<dbReference type="InterPro" id="IPR043519">
    <property type="entry name" value="NT_sf"/>
</dbReference>
<dbReference type="Proteomes" id="UP000005010">
    <property type="component" value="Chromosome"/>
</dbReference>
<dbReference type="HOGENOM" id="CLU_092688_6_1_7"/>
<evidence type="ECO:0000313" key="3">
    <source>
        <dbReference type="EMBL" id="AFI03667.1"/>
    </source>
</evidence>
<evidence type="ECO:0000313" key="4">
    <source>
        <dbReference type="Proteomes" id="UP000005010"/>
    </source>
</evidence>
<dbReference type="Gene3D" id="3.30.460.10">
    <property type="entry name" value="Beta Polymerase, domain 2"/>
    <property type="match status" value="1"/>
</dbReference>
<comment type="subcellular location">
    <subcellularLocation>
        <location evidence="2">Cytoplasm</location>
    </subcellularLocation>
</comment>
<dbReference type="GO" id="GO:0090071">
    <property type="term" value="P:negative regulation of ribosome biogenesis"/>
    <property type="evidence" value="ECO:0007669"/>
    <property type="project" value="UniProtKB-UniRule"/>
</dbReference>
<dbReference type="SUPFAM" id="SSF81301">
    <property type="entry name" value="Nucleotidyltransferase"/>
    <property type="match status" value="1"/>
</dbReference>
<dbReference type="AlphaFoldDB" id="I0EL48"/>
<keyword evidence="2" id="KW-0963">Cytoplasm</keyword>
<keyword evidence="2" id="KW-0678">Repressor</keyword>
<keyword evidence="2" id="KW-0810">Translation regulation</keyword>
<dbReference type="RefSeq" id="WP_014660539.1">
    <property type="nucleotide sequence ID" value="NC_017737.1"/>
</dbReference>
<comment type="function">
    <text evidence="2">Functions as a ribosomal silencing factor. Interacts with ribosomal protein uL14 (rplN), blocking formation of intersubunit bridge B8. Prevents association of the 30S and 50S ribosomal subunits and the formation of functional ribosomes, thus repressing translation.</text>
</comment>
<evidence type="ECO:0000256" key="1">
    <source>
        <dbReference type="ARBA" id="ARBA00010574"/>
    </source>
</evidence>
<dbReference type="PANTHER" id="PTHR21043:SF0">
    <property type="entry name" value="MITOCHONDRIAL ASSEMBLY OF RIBOSOMAL LARGE SUBUNIT PROTEIN 1"/>
    <property type="match status" value="1"/>
</dbReference>
<dbReference type="PATRIC" id="fig|182217.3.peg.397"/>
<accession>I0EL48</accession>
<proteinExistence type="inferred from homology"/>
<dbReference type="eggNOG" id="COG0799">
    <property type="taxonomic scope" value="Bacteria"/>
</dbReference>
<organism evidence="3 4">
    <name type="scientific">Helicobacter cetorum (strain ATCC BAA-429 / MIT 00-7128)</name>
    <dbReference type="NCBI Taxonomy" id="182217"/>
    <lineage>
        <taxon>Bacteria</taxon>
        <taxon>Pseudomonadati</taxon>
        <taxon>Campylobacterota</taxon>
        <taxon>Epsilonproteobacteria</taxon>
        <taxon>Campylobacterales</taxon>
        <taxon>Helicobacteraceae</taxon>
        <taxon>Helicobacter</taxon>
    </lineage>
</organism>
<dbReference type="EMBL" id="CP003479">
    <property type="protein sequence ID" value="AFI03667.1"/>
    <property type="molecule type" value="Genomic_DNA"/>
</dbReference>
<comment type="similarity">
    <text evidence="1 2">Belongs to the Iojap/RsfS family.</text>
</comment>
<sequence length="113" mass="12936">MNKRIETIIALLDEKKAFDITHIDLSKTPYLVEDVIIATALASKHALSLLDTLKNTLKPLGEVFYQVDEESEDWIIIDLGDLMIHLFAEDCRKKFDLEGFLNTYKSEQAHQNA</sequence>
<dbReference type="KEGG" id="hce:HCW_01910"/>